<comment type="cofactor">
    <cofactor evidence="1">
        <name>pyridoxal 5'-phosphate</name>
        <dbReference type="ChEBI" id="CHEBI:597326"/>
    </cofactor>
</comment>
<dbReference type="OrthoDB" id="9813612at2"/>
<dbReference type="PANTHER" id="PTHR42885:SF2">
    <property type="entry name" value="HISTIDINOL-PHOSPHATE AMINOTRANSFERASE"/>
    <property type="match status" value="1"/>
</dbReference>
<evidence type="ECO:0000259" key="5">
    <source>
        <dbReference type="Pfam" id="PF00155"/>
    </source>
</evidence>
<protein>
    <submittedName>
        <fullName evidence="6">Histidinol phosphate aminotransferase apoenzyme</fullName>
    </submittedName>
</protein>
<evidence type="ECO:0000256" key="4">
    <source>
        <dbReference type="ARBA" id="ARBA00022898"/>
    </source>
</evidence>
<evidence type="ECO:0000256" key="2">
    <source>
        <dbReference type="ARBA" id="ARBA00022576"/>
    </source>
</evidence>
<dbReference type="RefSeq" id="WP_084540851.1">
    <property type="nucleotide sequence ID" value="NZ_FQXS01000057.1"/>
</dbReference>
<dbReference type="Proteomes" id="UP000184139">
    <property type="component" value="Unassembled WGS sequence"/>
</dbReference>
<dbReference type="CDD" id="cd00609">
    <property type="entry name" value="AAT_like"/>
    <property type="match status" value="1"/>
</dbReference>
<feature type="domain" description="Aminotransferase class I/classII large" evidence="5">
    <location>
        <begin position="51"/>
        <end position="334"/>
    </location>
</feature>
<dbReference type="SUPFAM" id="SSF53383">
    <property type="entry name" value="PLP-dependent transferases"/>
    <property type="match status" value="1"/>
</dbReference>
<evidence type="ECO:0000313" key="7">
    <source>
        <dbReference type="Proteomes" id="UP000184139"/>
    </source>
</evidence>
<dbReference type="InterPro" id="IPR015424">
    <property type="entry name" value="PyrdxlP-dep_Trfase"/>
</dbReference>
<evidence type="ECO:0000256" key="3">
    <source>
        <dbReference type="ARBA" id="ARBA00022679"/>
    </source>
</evidence>
<keyword evidence="4" id="KW-0663">Pyridoxal phosphate</keyword>
<gene>
    <name evidence="6" type="ORF">SAMN02745124_04412</name>
</gene>
<accession>A0A1M5YSM6</accession>
<dbReference type="InterPro" id="IPR004839">
    <property type="entry name" value="Aminotransferase_I/II_large"/>
</dbReference>
<dbReference type="STRING" id="1121409.SAMN02745124_04412"/>
<evidence type="ECO:0000256" key="1">
    <source>
        <dbReference type="ARBA" id="ARBA00001933"/>
    </source>
</evidence>
<dbReference type="AlphaFoldDB" id="A0A1M5YSM6"/>
<reference evidence="6 7" key="1">
    <citation type="submission" date="2016-11" db="EMBL/GenBank/DDBJ databases">
        <authorList>
            <person name="Jaros S."/>
            <person name="Januszkiewicz K."/>
            <person name="Wedrychowicz H."/>
        </authorList>
    </citation>
    <scope>NUCLEOTIDE SEQUENCE [LARGE SCALE GENOMIC DNA]</scope>
    <source>
        <strain evidence="6 7">DSM 9705</strain>
    </source>
</reference>
<dbReference type="EMBL" id="FQXS01000057">
    <property type="protein sequence ID" value="SHI15117.1"/>
    <property type="molecule type" value="Genomic_DNA"/>
</dbReference>
<dbReference type="GO" id="GO:0008483">
    <property type="term" value="F:transaminase activity"/>
    <property type="evidence" value="ECO:0007669"/>
    <property type="project" value="UniProtKB-KW"/>
</dbReference>
<evidence type="ECO:0000313" key="6">
    <source>
        <dbReference type="EMBL" id="SHI15117.1"/>
    </source>
</evidence>
<sequence length="342" mass="38265">MNSYLRHSLLTSSSVQKNYAHRLPAACDLSLVSGPCIWEKEINNALLGCDTGYFSSYPLPSQDKELIEQLADWEGVPSDGIWLTPGADAAIEFVLGRVLDPGDTCGILIPNFPRFTIVAQSLPGVKISYFNDISEMPTDLTIAVICTPNNPSTKEIPESQIRSHIMKNPKVLFVIDGVFDWTASYNLSTLCYDYPNLIVLKSFSKIGLAGLRLGYIITNRDNCRDMQTALSPFFVPPMVQKIGKAIVEHLERIEEFKQLLDDRFHKVQQRLGDRVERYSSVPFYLLKTECTSSEAVEQLFQKGISVVDGIFFQGLAKNTVRVSIGTPDQNEQLFRMLAELGI</sequence>
<dbReference type="Gene3D" id="3.90.1150.10">
    <property type="entry name" value="Aspartate Aminotransferase, domain 1"/>
    <property type="match status" value="1"/>
</dbReference>
<keyword evidence="3 6" id="KW-0808">Transferase</keyword>
<keyword evidence="7" id="KW-1185">Reference proteome</keyword>
<name>A0A1M5YSM6_9BACT</name>
<dbReference type="InterPro" id="IPR015421">
    <property type="entry name" value="PyrdxlP-dep_Trfase_major"/>
</dbReference>
<dbReference type="Pfam" id="PF00155">
    <property type="entry name" value="Aminotran_1_2"/>
    <property type="match status" value="1"/>
</dbReference>
<dbReference type="Gene3D" id="3.40.640.10">
    <property type="entry name" value="Type I PLP-dependent aspartate aminotransferase-like (Major domain)"/>
    <property type="match status" value="1"/>
</dbReference>
<proteinExistence type="predicted"/>
<dbReference type="PANTHER" id="PTHR42885">
    <property type="entry name" value="HISTIDINOL-PHOSPHATE AMINOTRANSFERASE-RELATED"/>
    <property type="match status" value="1"/>
</dbReference>
<dbReference type="InterPro" id="IPR015422">
    <property type="entry name" value="PyrdxlP-dep_Trfase_small"/>
</dbReference>
<dbReference type="GO" id="GO:0030170">
    <property type="term" value="F:pyridoxal phosphate binding"/>
    <property type="evidence" value="ECO:0007669"/>
    <property type="project" value="InterPro"/>
</dbReference>
<organism evidence="6 7">
    <name type="scientific">Desulfofustis glycolicus DSM 9705</name>
    <dbReference type="NCBI Taxonomy" id="1121409"/>
    <lineage>
        <taxon>Bacteria</taxon>
        <taxon>Pseudomonadati</taxon>
        <taxon>Thermodesulfobacteriota</taxon>
        <taxon>Desulfobulbia</taxon>
        <taxon>Desulfobulbales</taxon>
        <taxon>Desulfocapsaceae</taxon>
        <taxon>Desulfofustis</taxon>
    </lineage>
</organism>
<keyword evidence="2 6" id="KW-0032">Aminotransferase</keyword>